<sequence>MCLAAAVVYGLPLNKTNVNAVVVEEHLATGDLSLPDGFMFGSSSAATQIEENNTNTDWWWYGAPEADGSLGKLKNPVGDAAMSYSMTSEDIYLMKAMGLNSYRFFHRMGSRLAEWPKRQL</sequence>
<dbReference type="InterPro" id="IPR001360">
    <property type="entry name" value="Glyco_hydro_1"/>
</dbReference>
<dbReference type="GeneID" id="25911213"/>
<dbReference type="GO" id="GO:0005975">
    <property type="term" value="P:carbohydrate metabolic process"/>
    <property type="evidence" value="ECO:0007669"/>
    <property type="project" value="InterPro"/>
</dbReference>
<gene>
    <name evidence="1" type="ORF">SARC_10709</name>
</gene>
<reference evidence="1 2" key="1">
    <citation type="submission" date="2011-02" db="EMBL/GenBank/DDBJ databases">
        <title>The Genome Sequence of Sphaeroforma arctica JP610.</title>
        <authorList>
            <consortium name="The Broad Institute Genome Sequencing Platform"/>
            <person name="Russ C."/>
            <person name="Cuomo C."/>
            <person name="Young S.K."/>
            <person name="Zeng Q."/>
            <person name="Gargeya S."/>
            <person name="Alvarado L."/>
            <person name="Berlin A."/>
            <person name="Chapman S.B."/>
            <person name="Chen Z."/>
            <person name="Freedman E."/>
            <person name="Gellesch M."/>
            <person name="Goldberg J."/>
            <person name="Griggs A."/>
            <person name="Gujja S."/>
            <person name="Heilman E."/>
            <person name="Heiman D."/>
            <person name="Howarth C."/>
            <person name="Mehta T."/>
            <person name="Neiman D."/>
            <person name="Pearson M."/>
            <person name="Roberts A."/>
            <person name="Saif S."/>
            <person name="Shea T."/>
            <person name="Shenoy N."/>
            <person name="Sisk P."/>
            <person name="Stolte C."/>
            <person name="Sykes S."/>
            <person name="White J."/>
            <person name="Yandava C."/>
            <person name="Burger G."/>
            <person name="Gray M.W."/>
            <person name="Holland P.W.H."/>
            <person name="King N."/>
            <person name="Lang F.B.F."/>
            <person name="Roger A.J."/>
            <person name="Ruiz-Trillo I."/>
            <person name="Haas B."/>
            <person name="Nusbaum C."/>
            <person name="Birren B."/>
        </authorList>
    </citation>
    <scope>NUCLEOTIDE SEQUENCE [LARGE SCALE GENOMIC DNA]</scope>
    <source>
        <strain evidence="1 2">JP610</strain>
    </source>
</reference>
<proteinExistence type="predicted"/>
<dbReference type="Proteomes" id="UP000054560">
    <property type="component" value="Unassembled WGS sequence"/>
</dbReference>
<name>A0A0L0FJZ5_9EUKA</name>
<dbReference type="GO" id="GO:0004553">
    <property type="term" value="F:hydrolase activity, hydrolyzing O-glycosyl compounds"/>
    <property type="evidence" value="ECO:0007669"/>
    <property type="project" value="InterPro"/>
</dbReference>
<evidence type="ECO:0000313" key="2">
    <source>
        <dbReference type="Proteomes" id="UP000054560"/>
    </source>
</evidence>
<organism evidence="1 2">
    <name type="scientific">Sphaeroforma arctica JP610</name>
    <dbReference type="NCBI Taxonomy" id="667725"/>
    <lineage>
        <taxon>Eukaryota</taxon>
        <taxon>Ichthyosporea</taxon>
        <taxon>Ichthyophonida</taxon>
        <taxon>Sphaeroforma</taxon>
    </lineage>
</organism>
<protein>
    <submittedName>
        <fullName evidence="1">Uncharacterized protein</fullName>
    </submittedName>
</protein>
<dbReference type="OrthoDB" id="65569at2759"/>
<evidence type="ECO:0000313" key="1">
    <source>
        <dbReference type="EMBL" id="KNC76811.1"/>
    </source>
</evidence>
<dbReference type="RefSeq" id="XP_014150713.1">
    <property type="nucleotide sequence ID" value="XM_014295238.1"/>
</dbReference>
<dbReference type="AlphaFoldDB" id="A0A0L0FJZ5"/>
<dbReference type="Gene3D" id="3.20.20.80">
    <property type="entry name" value="Glycosidases"/>
    <property type="match status" value="1"/>
</dbReference>
<dbReference type="InterPro" id="IPR017853">
    <property type="entry name" value="GH"/>
</dbReference>
<dbReference type="SUPFAM" id="SSF51445">
    <property type="entry name" value="(Trans)glycosidases"/>
    <property type="match status" value="1"/>
</dbReference>
<accession>A0A0L0FJZ5</accession>
<keyword evidence="2" id="KW-1185">Reference proteome</keyword>
<dbReference type="EMBL" id="KQ242953">
    <property type="protein sequence ID" value="KNC76811.1"/>
    <property type="molecule type" value="Genomic_DNA"/>
</dbReference>
<dbReference type="Pfam" id="PF00232">
    <property type="entry name" value="Glyco_hydro_1"/>
    <property type="match status" value="1"/>
</dbReference>